<gene>
    <name evidence="4" type="ORF">kuste3018</name>
</gene>
<keyword evidence="1" id="KW-0597">Phosphoprotein</keyword>
<reference evidence="4" key="2">
    <citation type="submission" date="2006-01" db="EMBL/GenBank/DDBJ databases">
        <authorList>
            <person name="Genoscope"/>
        </authorList>
    </citation>
    <scope>NUCLEOTIDE SEQUENCE</scope>
</reference>
<evidence type="ECO:0000256" key="1">
    <source>
        <dbReference type="ARBA" id="ARBA00022553"/>
    </source>
</evidence>
<dbReference type="SUPFAM" id="SSF52172">
    <property type="entry name" value="CheY-like"/>
    <property type="match status" value="1"/>
</dbReference>
<dbReference type="Gene3D" id="3.40.50.2300">
    <property type="match status" value="1"/>
</dbReference>
<accession>Q1Q193</accession>
<protein>
    <recommendedName>
        <fullName evidence="3">Response regulatory domain-containing protein</fullName>
    </recommendedName>
</protein>
<dbReference type="PROSITE" id="PS50110">
    <property type="entry name" value="RESPONSE_REGULATORY"/>
    <property type="match status" value="1"/>
</dbReference>
<dbReference type="InterPro" id="IPR050595">
    <property type="entry name" value="Bact_response_regulator"/>
</dbReference>
<dbReference type="InterPro" id="IPR001789">
    <property type="entry name" value="Sig_transdc_resp-reg_receiver"/>
</dbReference>
<dbReference type="Pfam" id="PF00072">
    <property type="entry name" value="Response_reg"/>
    <property type="match status" value="1"/>
</dbReference>
<dbReference type="GO" id="GO:0000160">
    <property type="term" value="P:phosphorelay signal transduction system"/>
    <property type="evidence" value="ECO:0007669"/>
    <property type="project" value="InterPro"/>
</dbReference>
<evidence type="ECO:0000256" key="2">
    <source>
        <dbReference type="PROSITE-ProRule" id="PRU00169"/>
    </source>
</evidence>
<dbReference type="InterPro" id="IPR011006">
    <property type="entry name" value="CheY-like_superfamily"/>
</dbReference>
<organism evidence="4">
    <name type="scientific">Kuenenia stuttgartiensis</name>
    <dbReference type="NCBI Taxonomy" id="174633"/>
    <lineage>
        <taxon>Bacteria</taxon>
        <taxon>Pseudomonadati</taxon>
        <taxon>Planctomycetota</taxon>
        <taxon>Candidatus Brocadiia</taxon>
        <taxon>Candidatus Brocadiales</taxon>
        <taxon>Candidatus Brocadiaceae</taxon>
        <taxon>Candidatus Kuenenia</taxon>
    </lineage>
</organism>
<evidence type="ECO:0000313" key="4">
    <source>
        <dbReference type="EMBL" id="CAJ73773.1"/>
    </source>
</evidence>
<name>Q1Q193_KUEST</name>
<proteinExistence type="predicted"/>
<sequence>MRIACVKSVNYNYGENIRNHPVYYERNKSMKTIMVLENNEQQRILCKQKLSNEGYNVITANDGKTAIKKVNDYWPDIVIMNVNISDIDIVDVIGNILIQHKNIPIILRTDNNFYGKNFHPWHANVITSRPSWFFELKEKIKTLPNENKEVACNFKIGEKLSVHERTRLNRKRKTEKLCA</sequence>
<dbReference type="EMBL" id="CT573071">
    <property type="protein sequence ID" value="CAJ73773.1"/>
    <property type="molecule type" value="Genomic_DNA"/>
</dbReference>
<evidence type="ECO:0000259" key="3">
    <source>
        <dbReference type="PROSITE" id="PS50110"/>
    </source>
</evidence>
<dbReference type="PANTHER" id="PTHR44591">
    <property type="entry name" value="STRESS RESPONSE REGULATOR PROTEIN 1"/>
    <property type="match status" value="1"/>
</dbReference>
<dbReference type="PANTHER" id="PTHR44591:SF18">
    <property type="entry name" value="REGULATORY PROTEIN"/>
    <property type="match status" value="1"/>
</dbReference>
<dbReference type="AlphaFoldDB" id="Q1Q193"/>
<feature type="domain" description="Response regulatory" evidence="3">
    <location>
        <begin position="32"/>
        <end position="144"/>
    </location>
</feature>
<comment type="caution">
    <text evidence="2">Lacks conserved residue(s) required for the propagation of feature annotation.</text>
</comment>
<reference evidence="4" key="1">
    <citation type="journal article" date="2006" name="Nature">
        <title>Deciphering the evolution and metabolism of an anammox bacterium from a community genome.</title>
        <authorList>
            <person name="Strous M."/>
            <person name="Pelletier E."/>
            <person name="Mangenot S."/>
            <person name="Rattei T."/>
            <person name="Lehner A."/>
            <person name="Taylor M.W."/>
            <person name="Horn M."/>
            <person name="Daims H."/>
            <person name="Bartol-Mavel D."/>
            <person name="Wincker P."/>
            <person name="Barbe V."/>
            <person name="Fonknechten N."/>
            <person name="Vallenet D."/>
            <person name="Segurens B."/>
            <person name="Schenowitz-Truong C."/>
            <person name="Medigue C."/>
            <person name="Collingro A."/>
            <person name="Snel B."/>
            <person name="Dutilh B.E."/>
            <person name="OpDenCamp H.J.M."/>
            <person name="vanDerDrift C."/>
            <person name="Cirpus I."/>
            <person name="vanDePas-Schoonen K.T."/>
            <person name="Harhangi H.R."/>
            <person name="vanNiftrik L."/>
            <person name="Schmid M."/>
            <person name="Keltjens J."/>
            <person name="vanDeVossenberg J."/>
            <person name="Kartal B."/>
            <person name="Meier H."/>
            <person name="Frishman D."/>
            <person name="Huynen M.A."/>
            <person name="Mewes H."/>
            <person name="Weissenbach J."/>
            <person name="Jetten M.S.M."/>
            <person name="Wagner M."/>
            <person name="LePaslier D."/>
        </authorList>
    </citation>
    <scope>NUCLEOTIDE SEQUENCE</scope>
</reference>